<evidence type="ECO:0000313" key="2">
    <source>
        <dbReference type="EMBL" id="KAG7663346.1"/>
    </source>
</evidence>
<dbReference type="GeneID" id="73469895"/>
<organism evidence="2 3">
    <name type="scientific">[Candida] subhashii</name>
    <dbReference type="NCBI Taxonomy" id="561895"/>
    <lineage>
        <taxon>Eukaryota</taxon>
        <taxon>Fungi</taxon>
        <taxon>Dikarya</taxon>
        <taxon>Ascomycota</taxon>
        <taxon>Saccharomycotina</taxon>
        <taxon>Pichiomycetes</taxon>
        <taxon>Debaryomycetaceae</taxon>
        <taxon>Spathaspora</taxon>
    </lineage>
</organism>
<dbReference type="GO" id="GO:0055088">
    <property type="term" value="P:lipid homeostasis"/>
    <property type="evidence" value="ECO:0007669"/>
    <property type="project" value="TreeGrafter"/>
</dbReference>
<dbReference type="AlphaFoldDB" id="A0A8J5UMK2"/>
<dbReference type="Pfam" id="PF00561">
    <property type="entry name" value="Abhydrolase_1"/>
    <property type="match status" value="1"/>
</dbReference>
<sequence>MASQTEEPMHRMRDKKNEFNDGRVRAVYTWKESVADWFKHSWYPQYSDEKVEARLLSHLPFFPESDGKRRASVINTDIGNGNYIHEVFIENLEPSPEPSTNNNSLEPCKEVVSRPHFPHFPSGTKQEVYQVEDWFLDSIEDWRKKRGINRFILMGHSFGGYLSSAYVLKYNQKLVDVATGIKHNLVDKLILLSPVGVERNKYSLLKNHLSRTVSRVEQDKENASNPAIAIEQEVLADQEAIVQGTEVEPEEPKTRRRKIIDYMWEHNYSPFALVRNAGPIKSKMISGWTTHRFAHVYYQDQQHFQNVHDYIYRVFNGKGSGEYALTRILSIGALAKLPLLDRCPEKFVEMGVPTLWMYGDKDWMNEEAGMEMTNEINNISISAYQKKMASFKIIPNAGHHLYLDNPPVFASEIFKFLGFRK</sequence>
<dbReference type="GO" id="GO:0006654">
    <property type="term" value="P:phosphatidic acid biosynthetic process"/>
    <property type="evidence" value="ECO:0007669"/>
    <property type="project" value="TreeGrafter"/>
</dbReference>
<name>A0A8J5UMK2_9ASCO</name>
<reference evidence="2 3" key="1">
    <citation type="journal article" date="2021" name="DNA Res.">
        <title>Genome analysis of Candida subhashii reveals its hybrid nature and dual mitochondrial genome conformations.</title>
        <authorList>
            <person name="Mixao V."/>
            <person name="Hegedusova E."/>
            <person name="Saus E."/>
            <person name="Pryszcz L.P."/>
            <person name="Cillingova A."/>
            <person name="Nosek J."/>
            <person name="Gabaldon T."/>
        </authorList>
    </citation>
    <scope>NUCLEOTIDE SEQUENCE [LARGE SCALE GENOMIC DNA]</scope>
    <source>
        <strain evidence="2 3">CBS 10753</strain>
    </source>
</reference>
<dbReference type="Proteomes" id="UP000694255">
    <property type="component" value="Unassembled WGS sequence"/>
</dbReference>
<accession>A0A8J5UMK2</accession>
<dbReference type="OrthoDB" id="7457040at2759"/>
<dbReference type="GO" id="GO:0035965">
    <property type="term" value="P:cardiolipin acyl-chain remodeling"/>
    <property type="evidence" value="ECO:0007669"/>
    <property type="project" value="TreeGrafter"/>
</dbReference>
<dbReference type="EMBL" id="JAGSYN010000139">
    <property type="protein sequence ID" value="KAG7663346.1"/>
    <property type="molecule type" value="Genomic_DNA"/>
</dbReference>
<dbReference type="GO" id="GO:0005743">
    <property type="term" value="C:mitochondrial inner membrane"/>
    <property type="evidence" value="ECO:0007669"/>
    <property type="project" value="TreeGrafter"/>
</dbReference>
<keyword evidence="3" id="KW-1185">Reference proteome</keyword>
<comment type="caution">
    <text evidence="2">The sequence shown here is derived from an EMBL/GenBank/DDBJ whole genome shotgun (WGS) entry which is preliminary data.</text>
</comment>
<dbReference type="GO" id="GO:0004623">
    <property type="term" value="F:phospholipase A2 activity"/>
    <property type="evidence" value="ECO:0007669"/>
    <property type="project" value="TreeGrafter"/>
</dbReference>
<dbReference type="InterPro" id="IPR000073">
    <property type="entry name" value="AB_hydrolase_1"/>
</dbReference>
<dbReference type="PANTHER" id="PTHR42886">
    <property type="entry name" value="RE40534P-RELATED"/>
    <property type="match status" value="1"/>
</dbReference>
<dbReference type="GO" id="GO:0042171">
    <property type="term" value="F:lysophosphatidic acid acyltransferase activity"/>
    <property type="evidence" value="ECO:0007669"/>
    <property type="project" value="TreeGrafter"/>
</dbReference>
<dbReference type="PANTHER" id="PTHR42886:SF23">
    <property type="entry name" value="1-ACYLGLYCEROL-3-PHOSPHATE O-ACYLTRANSFERASE ICT1-RELATED"/>
    <property type="match status" value="1"/>
</dbReference>
<proteinExistence type="predicted"/>
<dbReference type="RefSeq" id="XP_049263578.1">
    <property type="nucleotide sequence ID" value="XM_049406912.1"/>
</dbReference>
<gene>
    <name evidence="2" type="ORF">J8A68_003094</name>
</gene>
<evidence type="ECO:0000313" key="3">
    <source>
        <dbReference type="Proteomes" id="UP000694255"/>
    </source>
</evidence>
<feature type="domain" description="AB hydrolase-1" evidence="1">
    <location>
        <begin position="130"/>
        <end position="406"/>
    </location>
</feature>
<evidence type="ECO:0000259" key="1">
    <source>
        <dbReference type="Pfam" id="PF00561"/>
    </source>
</evidence>
<protein>
    <recommendedName>
        <fullName evidence="1">AB hydrolase-1 domain-containing protein</fullName>
    </recommendedName>
</protein>